<dbReference type="AlphaFoldDB" id="A0A5B9P608"/>
<reference evidence="3 4" key="1">
    <citation type="submission" date="2019-08" db="EMBL/GenBank/DDBJ databases">
        <title>Deep-cultivation of Planctomycetes and their phenomic and genomic characterization uncovers novel biology.</title>
        <authorList>
            <person name="Wiegand S."/>
            <person name="Jogler M."/>
            <person name="Boedeker C."/>
            <person name="Pinto D."/>
            <person name="Vollmers J."/>
            <person name="Rivas-Marin E."/>
            <person name="Kohn T."/>
            <person name="Peeters S.H."/>
            <person name="Heuer A."/>
            <person name="Rast P."/>
            <person name="Oberbeckmann S."/>
            <person name="Bunk B."/>
            <person name="Jeske O."/>
            <person name="Meyerdierks A."/>
            <person name="Storesund J.E."/>
            <person name="Kallscheuer N."/>
            <person name="Luecker S."/>
            <person name="Lage O.M."/>
            <person name="Pohl T."/>
            <person name="Merkel B.J."/>
            <person name="Hornburger P."/>
            <person name="Mueller R.-W."/>
            <person name="Bruemmer F."/>
            <person name="Labrenz M."/>
            <person name="Spormann A.M."/>
            <person name="Op den Camp H."/>
            <person name="Overmann J."/>
            <person name="Amann R."/>
            <person name="Jetten M.S.M."/>
            <person name="Mascher T."/>
            <person name="Medema M.H."/>
            <person name="Devos D.P."/>
            <person name="Kaster A.-K."/>
            <person name="Ovreas L."/>
            <person name="Rohde M."/>
            <person name="Galperin M.Y."/>
            <person name="Jogler C."/>
        </authorList>
    </citation>
    <scope>NUCLEOTIDE SEQUENCE [LARGE SCALE GENOMIC DNA]</scope>
    <source>
        <strain evidence="3 4">FC18</strain>
    </source>
</reference>
<dbReference type="PANTHER" id="PTHR42208">
    <property type="entry name" value="HEAVY METAL TRANSPORTER-RELATED"/>
    <property type="match status" value="1"/>
</dbReference>
<evidence type="ECO:0000259" key="2">
    <source>
        <dbReference type="Pfam" id="PF13386"/>
    </source>
</evidence>
<dbReference type="STRING" id="980251.GCA_001642875_04561"/>
<dbReference type="EMBL" id="CP042912">
    <property type="protein sequence ID" value="QEG20422.1"/>
    <property type="molecule type" value="Genomic_DNA"/>
</dbReference>
<evidence type="ECO:0000313" key="3">
    <source>
        <dbReference type="EMBL" id="QEG20422.1"/>
    </source>
</evidence>
<dbReference type="RefSeq" id="WP_075082561.1">
    <property type="nucleotide sequence ID" value="NZ_CP042912.1"/>
</dbReference>
<proteinExistence type="predicted"/>
<organism evidence="3 4">
    <name type="scientific">Mariniblastus fucicola</name>
    <dbReference type="NCBI Taxonomy" id="980251"/>
    <lineage>
        <taxon>Bacteria</taxon>
        <taxon>Pseudomonadati</taxon>
        <taxon>Planctomycetota</taxon>
        <taxon>Planctomycetia</taxon>
        <taxon>Pirellulales</taxon>
        <taxon>Pirellulaceae</taxon>
        <taxon>Mariniblastus</taxon>
    </lineage>
</organism>
<name>A0A5B9P608_9BACT</name>
<dbReference type="PANTHER" id="PTHR42208:SF1">
    <property type="entry name" value="HEAVY METAL TRANSPORTER"/>
    <property type="match status" value="1"/>
</dbReference>
<evidence type="ECO:0000256" key="1">
    <source>
        <dbReference type="SAM" id="Phobius"/>
    </source>
</evidence>
<dbReference type="KEGG" id="mff:MFFC18_02700"/>
<dbReference type="OrthoDB" id="9800141at2"/>
<evidence type="ECO:0000313" key="4">
    <source>
        <dbReference type="Proteomes" id="UP000322214"/>
    </source>
</evidence>
<feature type="domain" description="Urease accessory protein UreH-like transmembrane" evidence="2">
    <location>
        <begin position="7"/>
        <end position="212"/>
    </location>
</feature>
<feature type="transmembrane region" description="Helical" evidence="1">
    <location>
        <begin position="164"/>
        <end position="187"/>
    </location>
</feature>
<feature type="transmembrane region" description="Helical" evidence="1">
    <location>
        <begin position="84"/>
        <end position="103"/>
    </location>
</feature>
<keyword evidence="1" id="KW-0812">Transmembrane</keyword>
<protein>
    <recommendedName>
        <fullName evidence="2">Urease accessory protein UreH-like transmembrane domain-containing protein</fullName>
    </recommendedName>
</protein>
<feature type="transmembrane region" description="Helical" evidence="1">
    <location>
        <begin position="52"/>
        <end position="72"/>
    </location>
</feature>
<keyword evidence="1" id="KW-0472">Membrane</keyword>
<gene>
    <name evidence="3" type="ORF">MFFC18_02700</name>
</gene>
<dbReference type="Proteomes" id="UP000322214">
    <property type="component" value="Chromosome"/>
</dbReference>
<keyword evidence="1" id="KW-1133">Transmembrane helix</keyword>
<sequence length="263" mass="27937">MGILLGTVFVASLLGSLHCVGMCGPFALLASATDEKRKSALLPSLAYSGGRLVTYSIVGLLFGSIGLALNVGTSFNQWQQSATIAAGVLMILVGVISLARWMGWRIWMPQVFKPVQKKLGRAFNWARQLPPLSKAFTIGALTSLMPCGWLYTFAITAAGTGSPLWGMALMISFWAGTVPIMLALVLGVDRIGVAVQQKLPPLMAGLVIAIGLFTIFLRAPVAIANEETVTTGTDSLVDSVLNIDHEALPCCQGKETEVSDEVR</sequence>
<dbReference type="Pfam" id="PF13386">
    <property type="entry name" value="DsbD_2"/>
    <property type="match status" value="1"/>
</dbReference>
<feature type="transmembrane region" description="Helical" evidence="1">
    <location>
        <begin position="199"/>
        <end position="217"/>
    </location>
</feature>
<feature type="transmembrane region" description="Helical" evidence="1">
    <location>
        <begin position="135"/>
        <end position="157"/>
    </location>
</feature>
<keyword evidence="4" id="KW-1185">Reference proteome</keyword>
<dbReference type="InterPro" id="IPR039447">
    <property type="entry name" value="UreH-like_TM_dom"/>
</dbReference>
<accession>A0A5B9P608</accession>